<proteinExistence type="predicted"/>
<reference evidence="3 4" key="1">
    <citation type="submission" date="2007-06" db="EMBL/GenBank/DDBJ databases">
        <title>The Genome Sequence of Coccidioides posadasii RMSCC_3488.</title>
        <authorList>
            <consortium name="Coccidioides Genome Resources Consortium"/>
            <consortium name="The Broad Institute Genome Sequencing Platform"/>
            <person name="Henn M.R."/>
            <person name="Sykes S."/>
            <person name="Young S."/>
            <person name="Jaffe D."/>
            <person name="Berlin A."/>
            <person name="Alvarez P."/>
            <person name="Butler J."/>
            <person name="Gnerre S."/>
            <person name="Grabherr M."/>
            <person name="Mauceli E."/>
            <person name="Brockman W."/>
            <person name="Kodira C."/>
            <person name="Alvarado L."/>
            <person name="Zeng Q."/>
            <person name="Crawford M."/>
            <person name="Antoine C."/>
            <person name="Devon K."/>
            <person name="Galgiani J."/>
            <person name="Orsborn K."/>
            <person name="Lewis M.L."/>
            <person name="Nusbaum C."/>
            <person name="Galagan J."/>
            <person name="Birren B."/>
        </authorList>
    </citation>
    <scope>NUCLEOTIDE SEQUENCE [LARGE SCALE GENOMIC DNA]</scope>
    <source>
        <strain evidence="3 4">RMSCC 3488</strain>
    </source>
</reference>
<sequence length="637" mass="70454">MIPLPAKRRKSNSSSAIPVESTNVEHASLNNNGKLEPASGASFRSATKASLARSQAELLPRVLGWSAAERTQRSESRGRELHDAQGTKEDMSRKAPWALPNQISSKRESNSKLPVPSSRKAEAAEPNLENGTVRRSARRALFTSQRTSITAEVSVAGLPDEFEPGEQGSGSLFGSQNAGDGESEPELPPTPTQLGLQKLSVRSRSFMSSSPSLLVDRQKRRTSGRRYEPSPLKPRDEQVGELEDLGADLSTNVSQLEEELPAAVREKKRLRDELTAQLEKLKEDVATLEDCGRRFEQPDTNESLDKEYLSRLLSLLTTDNPSCAPPPKPKRLPPISSMLSYLLPFSVPQHIPKLELQRPVTPPPENPFALEQLSDPLPYLTLFAPLTLSTHTTTTSSSWKTLGSSSRLIQKHEFVLSPPRGFPQSIYKIPITLETDPELQRILSITIPDSSEASDVANIPSQLHRWMHTRLSNQLLKLDISGLSWGVCRYWEACISRAKIWTLLEKLQSNVTKGTRLKDTSSREDSEPEKNPRALVPHLDRSSSLFSGPRGTGSYQIMVSCPIEIDLWTSEPFLQPDICISTSTSPRSSGGAETKIEIEARRVFWTILKHRSADVEIDCGIIVGAVEAVVRVLYGEE</sequence>
<dbReference type="VEuPathDB" id="FungiDB:CPAG_05014"/>
<evidence type="ECO:0000256" key="2">
    <source>
        <dbReference type="SAM" id="MobiDB-lite"/>
    </source>
</evidence>
<reference evidence="4" key="3">
    <citation type="journal article" date="2010" name="Genome Res.">
        <title>Population genomic sequencing of Coccidioides fungi reveals recent hybridization and transposon control.</title>
        <authorList>
            <person name="Neafsey D.E."/>
            <person name="Barker B.M."/>
            <person name="Sharpton T.J."/>
            <person name="Stajich J.E."/>
            <person name="Park D.J."/>
            <person name="Whiston E."/>
            <person name="Hung C.-Y."/>
            <person name="McMahan C."/>
            <person name="White J."/>
            <person name="Sykes S."/>
            <person name="Heiman D."/>
            <person name="Young S."/>
            <person name="Zeng Q."/>
            <person name="Abouelleil A."/>
            <person name="Aftuck L."/>
            <person name="Bessette D."/>
            <person name="Brown A."/>
            <person name="FitzGerald M."/>
            <person name="Lui A."/>
            <person name="Macdonald J.P."/>
            <person name="Priest M."/>
            <person name="Orbach M.J."/>
            <person name="Galgiani J.N."/>
            <person name="Kirkland T.N."/>
            <person name="Cole G.T."/>
            <person name="Birren B.W."/>
            <person name="Henn M.R."/>
            <person name="Taylor J.W."/>
            <person name="Rounsley S.D."/>
        </authorList>
    </citation>
    <scope>NUCLEOTIDE SEQUENCE [LARGE SCALE GENOMIC DNA]</scope>
    <source>
        <strain evidence="4">RMSCC 3488</strain>
    </source>
</reference>
<dbReference type="AlphaFoldDB" id="A0A0J6FH76"/>
<gene>
    <name evidence="3" type="ORF">CPAG_05014</name>
</gene>
<feature type="region of interest" description="Disordered" evidence="2">
    <location>
        <begin position="153"/>
        <end position="239"/>
    </location>
</feature>
<feature type="compositionally biased region" description="Basic and acidic residues" evidence="2">
    <location>
        <begin position="70"/>
        <end position="93"/>
    </location>
</feature>
<feature type="region of interest" description="Disordered" evidence="2">
    <location>
        <begin position="1"/>
        <end position="140"/>
    </location>
</feature>
<evidence type="ECO:0000313" key="4">
    <source>
        <dbReference type="Proteomes" id="UP000054567"/>
    </source>
</evidence>
<feature type="compositionally biased region" description="Basic and acidic residues" evidence="2">
    <location>
        <begin position="225"/>
        <end position="238"/>
    </location>
</feature>
<accession>A0A0J6FH76</accession>
<feature type="compositionally biased region" description="Basic residues" evidence="2">
    <location>
        <begin position="1"/>
        <end position="11"/>
    </location>
</feature>
<evidence type="ECO:0000313" key="3">
    <source>
        <dbReference type="EMBL" id="KMM68690.1"/>
    </source>
</evidence>
<feature type="compositionally biased region" description="Basic and acidic residues" evidence="2">
    <location>
        <begin position="516"/>
        <end position="532"/>
    </location>
</feature>
<keyword evidence="1" id="KW-0175">Coiled coil</keyword>
<dbReference type="EMBL" id="DS268111">
    <property type="protein sequence ID" value="KMM68690.1"/>
    <property type="molecule type" value="Genomic_DNA"/>
</dbReference>
<protein>
    <submittedName>
        <fullName evidence="3">Uncharacterized protein</fullName>
    </submittedName>
</protein>
<feature type="compositionally biased region" description="Polar residues" evidence="2">
    <location>
        <begin position="12"/>
        <end position="33"/>
    </location>
</feature>
<feature type="coiled-coil region" evidence="1">
    <location>
        <begin position="239"/>
        <end position="291"/>
    </location>
</feature>
<dbReference type="Proteomes" id="UP000054567">
    <property type="component" value="Unassembled WGS sequence"/>
</dbReference>
<organism evidence="3 4">
    <name type="scientific">Coccidioides posadasii RMSCC 3488</name>
    <dbReference type="NCBI Taxonomy" id="454284"/>
    <lineage>
        <taxon>Eukaryota</taxon>
        <taxon>Fungi</taxon>
        <taxon>Dikarya</taxon>
        <taxon>Ascomycota</taxon>
        <taxon>Pezizomycotina</taxon>
        <taxon>Eurotiomycetes</taxon>
        <taxon>Eurotiomycetidae</taxon>
        <taxon>Onygenales</taxon>
        <taxon>Onygenaceae</taxon>
        <taxon>Coccidioides</taxon>
    </lineage>
</organism>
<evidence type="ECO:0000256" key="1">
    <source>
        <dbReference type="SAM" id="Coils"/>
    </source>
</evidence>
<feature type="region of interest" description="Disordered" evidence="2">
    <location>
        <begin position="514"/>
        <end position="535"/>
    </location>
</feature>
<feature type="compositionally biased region" description="Low complexity" evidence="2">
    <location>
        <begin position="199"/>
        <end position="215"/>
    </location>
</feature>
<feature type="compositionally biased region" description="Polar residues" evidence="2">
    <location>
        <begin position="169"/>
        <end position="178"/>
    </location>
</feature>
<name>A0A0J6FH76_COCPO</name>
<dbReference type="OrthoDB" id="4160836at2759"/>
<reference evidence="4" key="2">
    <citation type="journal article" date="2009" name="Genome Res.">
        <title>Comparative genomic analyses of the human fungal pathogens Coccidioides and their relatives.</title>
        <authorList>
            <person name="Sharpton T.J."/>
            <person name="Stajich J.E."/>
            <person name="Rounsley S.D."/>
            <person name="Gardner M.J."/>
            <person name="Wortman J.R."/>
            <person name="Jordar V.S."/>
            <person name="Maiti R."/>
            <person name="Kodira C.D."/>
            <person name="Neafsey D.E."/>
            <person name="Zeng Q."/>
            <person name="Hung C.-Y."/>
            <person name="McMahan C."/>
            <person name="Muszewska A."/>
            <person name="Grynberg M."/>
            <person name="Mandel M.A."/>
            <person name="Kellner E.M."/>
            <person name="Barker B.M."/>
            <person name="Galgiani J.N."/>
            <person name="Orbach M.J."/>
            <person name="Kirkland T.N."/>
            <person name="Cole G.T."/>
            <person name="Henn M.R."/>
            <person name="Birren B.W."/>
            <person name="Taylor J.W."/>
        </authorList>
    </citation>
    <scope>NUCLEOTIDE SEQUENCE [LARGE SCALE GENOMIC DNA]</scope>
    <source>
        <strain evidence="4">RMSCC 3488</strain>
    </source>
</reference>